<dbReference type="Proteomes" id="UP000321922">
    <property type="component" value="Unassembled WGS sequence"/>
</dbReference>
<evidence type="ECO:0000256" key="4">
    <source>
        <dbReference type="ARBA" id="ARBA00023136"/>
    </source>
</evidence>
<name>A0A511QDH4_9VIBR</name>
<evidence type="ECO:0000256" key="6">
    <source>
        <dbReference type="SAM" id="Phobius"/>
    </source>
</evidence>
<evidence type="ECO:0000313" key="8">
    <source>
        <dbReference type="Proteomes" id="UP000321922"/>
    </source>
</evidence>
<feature type="transmembrane region" description="Helical" evidence="6">
    <location>
        <begin position="46"/>
        <end position="64"/>
    </location>
</feature>
<protein>
    <recommendedName>
        <fullName evidence="9">Metalloprotease</fullName>
    </recommendedName>
</protein>
<evidence type="ECO:0000256" key="3">
    <source>
        <dbReference type="ARBA" id="ARBA00022989"/>
    </source>
</evidence>
<evidence type="ECO:0000256" key="2">
    <source>
        <dbReference type="ARBA" id="ARBA00022692"/>
    </source>
</evidence>
<evidence type="ECO:0000313" key="7">
    <source>
        <dbReference type="EMBL" id="GEM75355.1"/>
    </source>
</evidence>
<keyword evidence="3 6" id="KW-1133">Transmembrane helix</keyword>
<accession>A0A511QDH4</accession>
<dbReference type="EMBL" id="BJXJ01000011">
    <property type="protein sequence ID" value="GEM75355.1"/>
    <property type="molecule type" value="Genomic_DNA"/>
</dbReference>
<dbReference type="Pfam" id="PF04228">
    <property type="entry name" value="Zn_peptidase"/>
    <property type="match status" value="1"/>
</dbReference>
<organism evidence="7 8">
    <name type="scientific">Vibrio sagamiensis NBRC 104589</name>
    <dbReference type="NCBI Taxonomy" id="1219064"/>
    <lineage>
        <taxon>Bacteria</taxon>
        <taxon>Pseudomonadati</taxon>
        <taxon>Pseudomonadota</taxon>
        <taxon>Gammaproteobacteria</taxon>
        <taxon>Vibrionales</taxon>
        <taxon>Vibrionaceae</taxon>
        <taxon>Vibrio</taxon>
    </lineage>
</organism>
<dbReference type="InterPro" id="IPR007343">
    <property type="entry name" value="Uncharacterised_pept_Zn_put"/>
</dbReference>
<dbReference type="GO" id="GO:0016020">
    <property type="term" value="C:membrane"/>
    <property type="evidence" value="ECO:0007669"/>
    <property type="project" value="UniProtKB-SubCell"/>
</dbReference>
<dbReference type="AlphaFoldDB" id="A0A511QDH4"/>
<feature type="region of interest" description="Disordered" evidence="5">
    <location>
        <begin position="1"/>
        <end position="25"/>
    </location>
</feature>
<evidence type="ECO:0000256" key="5">
    <source>
        <dbReference type="SAM" id="MobiDB-lite"/>
    </source>
</evidence>
<evidence type="ECO:0008006" key="9">
    <source>
        <dbReference type="Google" id="ProtNLM"/>
    </source>
</evidence>
<sequence length="310" mass="34542">MRWRKSRQSSNIEDRRGQQRMRSSGTTGFMATQLVRFFPFLLKSKLGRVVLFGAAIYFGYQTLIGNDNLIGDMMGISPTEQTRDSPSLGTLSSGQAQTTQTLKDEHGQFVATILGTTENVWQTLLPDRYQEPILVLYSNSTMTACGLGKAISGPFYCPADSKIYLDLSFMDELKNLGAPGDFAFAYVIAHEVGHHVQNLLGISNQVHRLKRQSPPIEANRLSVKLELQADCYAGVWGYYVNNEMQLLDPGDMEEGIAAANAVGDDRLQEMVGRAVQPETFTHGTSEQRITWFKRGFESGDIDQCRTFSTN</sequence>
<keyword evidence="2 6" id="KW-0812">Transmembrane</keyword>
<gene>
    <name evidence="7" type="ORF">VSA01S_14670</name>
</gene>
<dbReference type="OrthoDB" id="9774900at2"/>
<dbReference type="PANTHER" id="PTHR30168:SF0">
    <property type="entry name" value="INNER MEMBRANE PROTEIN"/>
    <property type="match status" value="1"/>
</dbReference>
<evidence type="ECO:0000256" key="1">
    <source>
        <dbReference type="ARBA" id="ARBA00004167"/>
    </source>
</evidence>
<keyword evidence="8" id="KW-1185">Reference proteome</keyword>
<feature type="compositionally biased region" description="Polar residues" evidence="5">
    <location>
        <begin position="78"/>
        <end position="97"/>
    </location>
</feature>
<comment type="caution">
    <text evidence="7">The sequence shown here is derived from an EMBL/GenBank/DDBJ whole genome shotgun (WGS) entry which is preliminary data.</text>
</comment>
<feature type="region of interest" description="Disordered" evidence="5">
    <location>
        <begin position="76"/>
        <end position="97"/>
    </location>
</feature>
<dbReference type="PANTHER" id="PTHR30168">
    <property type="entry name" value="PUTATIVE MEMBRANE PROTEIN YPFJ"/>
    <property type="match status" value="1"/>
</dbReference>
<proteinExistence type="predicted"/>
<reference evidence="7 8" key="1">
    <citation type="submission" date="2019-07" db="EMBL/GenBank/DDBJ databases">
        <title>Whole genome shotgun sequence of Vibrio sagamiensis NBRC 104589.</title>
        <authorList>
            <person name="Hosoyama A."/>
            <person name="Uohara A."/>
            <person name="Ohji S."/>
            <person name="Ichikawa N."/>
        </authorList>
    </citation>
    <scope>NUCLEOTIDE SEQUENCE [LARGE SCALE GENOMIC DNA]</scope>
    <source>
        <strain evidence="7 8">NBRC 104589</strain>
    </source>
</reference>
<dbReference type="RefSeq" id="WP_039981786.1">
    <property type="nucleotide sequence ID" value="NZ_BAOJ01000066.1"/>
</dbReference>
<comment type="subcellular location">
    <subcellularLocation>
        <location evidence="1">Membrane</location>
        <topology evidence="1">Single-pass membrane protein</topology>
    </subcellularLocation>
</comment>
<keyword evidence="4 6" id="KW-0472">Membrane</keyword>